<reference evidence="4" key="1">
    <citation type="submission" date="2016-06" db="UniProtKB">
        <authorList>
            <consortium name="WormBaseParasite"/>
        </authorList>
    </citation>
    <scope>IDENTIFICATION</scope>
</reference>
<sequence length="116" mass="13552">MLFVELILLYDFCDFSGALYASCNPTANQTDLYFFNALPNLRCNIASLVKEKKYELAVQLAANIPDENNDERTKRVHDIKHYYAFDLYRKRRFSDAFQIYSEIGAGQCRFVLLHSH</sequence>
<evidence type="ECO:0000313" key="3">
    <source>
        <dbReference type="Proteomes" id="UP000270296"/>
    </source>
</evidence>
<reference evidence="2 3" key="2">
    <citation type="submission" date="2018-11" db="EMBL/GenBank/DDBJ databases">
        <authorList>
            <consortium name="Pathogen Informatics"/>
        </authorList>
    </citation>
    <scope>NUCLEOTIDE SEQUENCE [LARGE SCALE GENOMIC DNA]</scope>
</reference>
<feature type="chain" id="PRO_5043140462" evidence="1">
    <location>
        <begin position="19"/>
        <end position="116"/>
    </location>
</feature>
<evidence type="ECO:0000313" key="4">
    <source>
        <dbReference type="WBParaSite" id="SBAD_0001291301-mRNA-1"/>
    </source>
</evidence>
<accession>A0A183J9F6</accession>
<protein>
    <submittedName>
        <fullName evidence="4">TPR_REGION domain-containing protein</fullName>
    </submittedName>
</protein>
<name>A0A183J9F6_9BILA</name>
<gene>
    <name evidence="2" type="ORF">SBAD_LOCUS12504</name>
</gene>
<keyword evidence="1" id="KW-0732">Signal</keyword>
<keyword evidence="3" id="KW-1185">Reference proteome</keyword>
<dbReference type="AlphaFoldDB" id="A0A183J9F6"/>
<proteinExistence type="predicted"/>
<feature type="signal peptide" evidence="1">
    <location>
        <begin position="1"/>
        <end position="18"/>
    </location>
</feature>
<evidence type="ECO:0000313" key="2">
    <source>
        <dbReference type="EMBL" id="VDP49053.1"/>
    </source>
</evidence>
<evidence type="ECO:0000256" key="1">
    <source>
        <dbReference type="SAM" id="SignalP"/>
    </source>
</evidence>
<dbReference type="WBParaSite" id="SBAD_0001291301-mRNA-1">
    <property type="protein sequence ID" value="SBAD_0001291301-mRNA-1"/>
    <property type="gene ID" value="SBAD_0001291301"/>
</dbReference>
<dbReference type="Proteomes" id="UP000270296">
    <property type="component" value="Unassembled WGS sequence"/>
</dbReference>
<organism evidence="4">
    <name type="scientific">Soboliphyme baturini</name>
    <dbReference type="NCBI Taxonomy" id="241478"/>
    <lineage>
        <taxon>Eukaryota</taxon>
        <taxon>Metazoa</taxon>
        <taxon>Ecdysozoa</taxon>
        <taxon>Nematoda</taxon>
        <taxon>Enoplea</taxon>
        <taxon>Dorylaimia</taxon>
        <taxon>Dioctophymatida</taxon>
        <taxon>Dioctophymatoidea</taxon>
        <taxon>Soboliphymatidae</taxon>
        <taxon>Soboliphyme</taxon>
    </lineage>
</organism>
<dbReference type="EMBL" id="UZAM01017978">
    <property type="protein sequence ID" value="VDP49053.1"/>
    <property type="molecule type" value="Genomic_DNA"/>
</dbReference>